<dbReference type="AlphaFoldDB" id="A0A914DVE8"/>
<keyword evidence="1" id="KW-0812">Transmembrane</keyword>
<feature type="transmembrane region" description="Helical" evidence="1">
    <location>
        <begin position="175"/>
        <end position="196"/>
    </location>
</feature>
<feature type="transmembrane region" description="Helical" evidence="1">
    <location>
        <begin position="136"/>
        <end position="155"/>
    </location>
</feature>
<dbReference type="Gene3D" id="1.20.1070.10">
    <property type="entry name" value="Rhodopsin 7-helix transmembrane proteins"/>
    <property type="match status" value="1"/>
</dbReference>
<keyword evidence="1" id="KW-0472">Membrane</keyword>
<evidence type="ECO:0000256" key="1">
    <source>
        <dbReference type="SAM" id="Phobius"/>
    </source>
</evidence>
<protein>
    <submittedName>
        <fullName evidence="3">7TM GPCR serpentine receptor class x (Srx) domain-containing protein</fullName>
    </submittedName>
</protein>
<dbReference type="WBParaSite" id="ACRNAN_scaffold4125.g17097.t2">
    <property type="protein sequence ID" value="ACRNAN_scaffold4125.g17097.t2"/>
    <property type="gene ID" value="ACRNAN_scaffold4125.g17097"/>
</dbReference>
<feature type="transmembrane region" description="Helical" evidence="1">
    <location>
        <begin position="202"/>
        <end position="225"/>
    </location>
</feature>
<dbReference type="Proteomes" id="UP000887540">
    <property type="component" value="Unplaced"/>
</dbReference>
<accession>A0A914DVE8</accession>
<organism evidence="2 3">
    <name type="scientific">Acrobeloides nanus</name>
    <dbReference type="NCBI Taxonomy" id="290746"/>
    <lineage>
        <taxon>Eukaryota</taxon>
        <taxon>Metazoa</taxon>
        <taxon>Ecdysozoa</taxon>
        <taxon>Nematoda</taxon>
        <taxon>Chromadorea</taxon>
        <taxon>Rhabditida</taxon>
        <taxon>Tylenchina</taxon>
        <taxon>Cephalobomorpha</taxon>
        <taxon>Cephaloboidea</taxon>
        <taxon>Cephalobidae</taxon>
        <taxon>Acrobeloides</taxon>
    </lineage>
</organism>
<feature type="transmembrane region" description="Helical" evidence="1">
    <location>
        <begin position="34"/>
        <end position="59"/>
    </location>
</feature>
<dbReference type="PANTHER" id="PTHR23021:SF11">
    <property type="entry name" value="SERPENTINE RECEPTOR, CLASS T"/>
    <property type="match status" value="1"/>
</dbReference>
<keyword evidence="1" id="KW-1133">Transmembrane helix</keyword>
<keyword evidence="2" id="KW-1185">Reference proteome</keyword>
<dbReference type="InterPro" id="IPR019425">
    <property type="entry name" value="7TM_GPCR_serpentine_rcpt_Srt"/>
</dbReference>
<evidence type="ECO:0000313" key="3">
    <source>
        <dbReference type="WBParaSite" id="ACRNAN_scaffold4125.g17097.t2"/>
    </source>
</evidence>
<proteinExistence type="predicted"/>
<feature type="transmembrane region" description="Helical" evidence="1">
    <location>
        <begin position="80"/>
        <end position="99"/>
    </location>
</feature>
<dbReference type="PANTHER" id="PTHR23021">
    <property type="entry name" value="SERPENTINE RECEPTOR, CLASS T"/>
    <property type="match status" value="1"/>
</dbReference>
<dbReference type="SUPFAM" id="SSF81321">
    <property type="entry name" value="Family A G protein-coupled receptor-like"/>
    <property type="match status" value="1"/>
</dbReference>
<evidence type="ECO:0000313" key="2">
    <source>
        <dbReference type="Proteomes" id="UP000887540"/>
    </source>
</evidence>
<reference evidence="3" key="1">
    <citation type="submission" date="2022-11" db="UniProtKB">
        <authorList>
            <consortium name="WormBaseParasite"/>
        </authorList>
    </citation>
    <scope>IDENTIFICATION</scope>
</reference>
<name>A0A914DVE8_9BILA</name>
<dbReference type="Pfam" id="PF10321">
    <property type="entry name" value="7TM_GPCR_Srt"/>
    <property type="match status" value="1"/>
</dbReference>
<sequence length="274" mass="31553">MFWIGVLDIMEIPNINILAGYSTITGDFFCLNPIWNYVLGSVSLANWFGASYAAILLAINRCLETCAPRYASKLFDGKKTLVWLLFPTGFWFYTLLFQLPCIYSPEYFACFFDPYFGTEFHDPIKFANYYHAFHDTFVFVVLIILYVIICIGIWVKYKQVKSHSTAIKQQRIMNIQSTVICIQTVIACAIYVYMQFFYAPRFVIAMGHIFWQALHGDIAFVYLIVNASLRKAVRKTFLKIFCSKNTTKLVAQQVRPLKQTQGTVPTADLQNITT</sequence>